<feature type="compositionally biased region" description="Acidic residues" evidence="1">
    <location>
        <begin position="215"/>
        <end position="224"/>
    </location>
</feature>
<dbReference type="AlphaFoldDB" id="A0A7R9UAG7"/>
<feature type="compositionally biased region" description="Polar residues" evidence="1">
    <location>
        <begin position="1"/>
        <end position="21"/>
    </location>
</feature>
<feature type="compositionally biased region" description="Basic and acidic residues" evidence="1">
    <location>
        <begin position="230"/>
        <end position="246"/>
    </location>
</feature>
<accession>A0A7R9UAG7</accession>
<gene>
    <name evidence="2" type="ORF">PPYR1160_LOCUS9628</name>
</gene>
<sequence>MRRSSAPTRHTGKTPRNQRTPSVRPEQSRLHLRRGVVDALSTGPKVPASEPPTQRCISSRRGGPERPARAAVRRGWKPSRGPAGAESPATSLAKMAGRLPANLDPFVMFFSQWAAKAEDAPKANVSDRPPASSKAAVFGDAREEGKMPVPSQIVRRRGRAWARSKSLKSRTGSPLEDGLRERVEGRDFKSRRRPRSRSMMARAAMPLEESAYDGGAEDNGEDDAAPYASDKWRRSEDTSLDEDGHATPDPFGTEVEHVAEPVVDLQKLDEALLNDGFWPSTPGNFEMSSEFSEALSDHRFSPTPQGLHASHQPAHASAELLFDLEL</sequence>
<feature type="region of interest" description="Disordered" evidence="1">
    <location>
        <begin position="120"/>
        <end position="252"/>
    </location>
</feature>
<name>A0A7R9UAG7_9STRA</name>
<proteinExistence type="predicted"/>
<reference evidence="2" key="1">
    <citation type="submission" date="2021-01" db="EMBL/GenBank/DDBJ databases">
        <authorList>
            <person name="Corre E."/>
            <person name="Pelletier E."/>
            <person name="Niang G."/>
            <person name="Scheremetjew M."/>
            <person name="Finn R."/>
            <person name="Kale V."/>
            <person name="Holt S."/>
            <person name="Cochrane G."/>
            <person name="Meng A."/>
            <person name="Brown T."/>
            <person name="Cohen L."/>
        </authorList>
    </citation>
    <scope>NUCLEOTIDE SEQUENCE</scope>
    <source>
        <strain evidence="2">CCMP2078</strain>
    </source>
</reference>
<feature type="region of interest" description="Disordered" evidence="1">
    <location>
        <begin position="1"/>
        <end position="89"/>
    </location>
</feature>
<feature type="compositionally biased region" description="Basic residues" evidence="1">
    <location>
        <begin position="154"/>
        <end position="168"/>
    </location>
</feature>
<feature type="region of interest" description="Disordered" evidence="1">
    <location>
        <begin position="295"/>
        <end position="314"/>
    </location>
</feature>
<feature type="compositionally biased region" description="Basic and acidic residues" evidence="1">
    <location>
        <begin position="177"/>
        <end position="188"/>
    </location>
</feature>
<protein>
    <submittedName>
        <fullName evidence="2">Uncharacterized protein</fullName>
    </submittedName>
</protein>
<feature type="compositionally biased region" description="Low complexity" evidence="1">
    <location>
        <begin position="197"/>
        <end position="206"/>
    </location>
</feature>
<dbReference type="EMBL" id="HBEA01012639">
    <property type="protein sequence ID" value="CAD8260126.1"/>
    <property type="molecule type" value="Transcribed_RNA"/>
</dbReference>
<evidence type="ECO:0000313" key="2">
    <source>
        <dbReference type="EMBL" id="CAD8260126.1"/>
    </source>
</evidence>
<evidence type="ECO:0000256" key="1">
    <source>
        <dbReference type="SAM" id="MobiDB-lite"/>
    </source>
</evidence>
<organism evidence="2">
    <name type="scientific">Pinguiococcus pyrenoidosus</name>
    <dbReference type="NCBI Taxonomy" id="172671"/>
    <lineage>
        <taxon>Eukaryota</taxon>
        <taxon>Sar</taxon>
        <taxon>Stramenopiles</taxon>
        <taxon>Ochrophyta</taxon>
        <taxon>Pinguiophyceae</taxon>
        <taxon>Pinguiochrysidales</taxon>
        <taxon>Pinguiochrysidaceae</taxon>
        <taxon>Pinguiococcus</taxon>
    </lineage>
</organism>